<dbReference type="AlphaFoldDB" id="A0A2H9VMX0"/>
<evidence type="ECO:0000256" key="7">
    <source>
        <dbReference type="ARBA" id="ARBA00023136"/>
    </source>
</evidence>
<dbReference type="FunFam" id="3.30.565.10:FF:000006">
    <property type="entry name" value="Sensor histidine kinase WalK"/>
    <property type="match status" value="1"/>
</dbReference>
<evidence type="ECO:0000256" key="2">
    <source>
        <dbReference type="ARBA" id="ARBA00012438"/>
    </source>
</evidence>
<evidence type="ECO:0000256" key="5">
    <source>
        <dbReference type="ARBA" id="ARBA00022777"/>
    </source>
</evidence>
<keyword evidence="5 9" id="KW-0418">Kinase</keyword>
<dbReference type="PANTHER" id="PTHR43711">
    <property type="entry name" value="TWO-COMPONENT HISTIDINE KINASE"/>
    <property type="match status" value="1"/>
</dbReference>
<dbReference type="Proteomes" id="UP000242687">
    <property type="component" value="Unassembled WGS sequence"/>
</dbReference>
<dbReference type="SMART" id="SM00387">
    <property type="entry name" value="HATPase_c"/>
    <property type="match status" value="1"/>
</dbReference>
<keyword evidence="10" id="KW-1185">Reference proteome</keyword>
<dbReference type="PRINTS" id="PR00344">
    <property type="entry name" value="BCTRLSENSOR"/>
</dbReference>
<feature type="domain" description="Histidine kinase" evidence="8">
    <location>
        <begin position="182"/>
        <end position="396"/>
    </location>
</feature>
<dbReference type="EMBL" id="PGFJ01000002">
    <property type="protein sequence ID" value="PJJ79674.1"/>
    <property type="molecule type" value="Genomic_DNA"/>
</dbReference>
<keyword evidence="4" id="KW-0808">Transferase</keyword>
<dbReference type="Pfam" id="PF02518">
    <property type="entry name" value="HATPase_c"/>
    <property type="match status" value="1"/>
</dbReference>
<keyword evidence="7" id="KW-0472">Membrane</keyword>
<evidence type="ECO:0000313" key="9">
    <source>
        <dbReference type="EMBL" id="PJJ79674.1"/>
    </source>
</evidence>
<dbReference type="GO" id="GO:0000155">
    <property type="term" value="F:phosphorelay sensor kinase activity"/>
    <property type="evidence" value="ECO:0007669"/>
    <property type="project" value="InterPro"/>
</dbReference>
<dbReference type="InterPro" id="IPR004358">
    <property type="entry name" value="Sig_transdc_His_kin-like_C"/>
</dbReference>
<dbReference type="EC" id="2.7.13.3" evidence="2"/>
<evidence type="ECO:0000256" key="6">
    <source>
        <dbReference type="ARBA" id="ARBA00023012"/>
    </source>
</evidence>
<organism evidence="9 10">
    <name type="scientific">Mucilaginibacter auburnensis</name>
    <dbReference type="NCBI Taxonomy" id="1457233"/>
    <lineage>
        <taxon>Bacteria</taxon>
        <taxon>Pseudomonadati</taxon>
        <taxon>Bacteroidota</taxon>
        <taxon>Sphingobacteriia</taxon>
        <taxon>Sphingobacteriales</taxon>
        <taxon>Sphingobacteriaceae</taxon>
        <taxon>Mucilaginibacter</taxon>
    </lineage>
</organism>
<gene>
    <name evidence="9" type="ORF">CLV57_2810</name>
</gene>
<dbReference type="SMART" id="SM00388">
    <property type="entry name" value="HisKA"/>
    <property type="match status" value="1"/>
</dbReference>
<dbReference type="OrthoDB" id="9781208at2"/>
<dbReference type="PANTHER" id="PTHR43711:SF1">
    <property type="entry name" value="HISTIDINE KINASE 1"/>
    <property type="match status" value="1"/>
</dbReference>
<dbReference type="Gene3D" id="1.10.287.130">
    <property type="match status" value="1"/>
</dbReference>
<reference evidence="9 10" key="1">
    <citation type="submission" date="2017-11" db="EMBL/GenBank/DDBJ databases">
        <title>Genomic Encyclopedia of Archaeal and Bacterial Type Strains, Phase II (KMG-II): From Individual Species to Whole Genera.</title>
        <authorList>
            <person name="Goeker M."/>
        </authorList>
    </citation>
    <scope>NUCLEOTIDE SEQUENCE [LARGE SCALE GENOMIC DNA]</scope>
    <source>
        <strain evidence="9 10">DSM 28175</strain>
    </source>
</reference>
<comment type="catalytic activity">
    <reaction evidence="1">
        <text>ATP + protein L-histidine = ADP + protein N-phospho-L-histidine.</text>
        <dbReference type="EC" id="2.7.13.3"/>
    </reaction>
</comment>
<dbReference type="InterPro" id="IPR036097">
    <property type="entry name" value="HisK_dim/P_sf"/>
</dbReference>
<dbReference type="InterPro" id="IPR003594">
    <property type="entry name" value="HATPase_dom"/>
</dbReference>
<dbReference type="Pfam" id="PF00512">
    <property type="entry name" value="HisKA"/>
    <property type="match status" value="1"/>
</dbReference>
<dbReference type="FunFam" id="1.10.287.130:FF:000001">
    <property type="entry name" value="Two-component sensor histidine kinase"/>
    <property type="match status" value="1"/>
</dbReference>
<dbReference type="SUPFAM" id="SSF47384">
    <property type="entry name" value="Homodimeric domain of signal transducing histidine kinase"/>
    <property type="match status" value="1"/>
</dbReference>
<accession>A0A2H9VMX0</accession>
<evidence type="ECO:0000313" key="10">
    <source>
        <dbReference type="Proteomes" id="UP000242687"/>
    </source>
</evidence>
<dbReference type="RefSeq" id="WP_100341993.1">
    <property type="nucleotide sequence ID" value="NZ_PGFJ01000002.1"/>
</dbReference>
<evidence type="ECO:0000256" key="1">
    <source>
        <dbReference type="ARBA" id="ARBA00000085"/>
    </source>
</evidence>
<protein>
    <recommendedName>
        <fullName evidence="2">histidine kinase</fullName>
        <ecNumber evidence="2">2.7.13.3</ecNumber>
    </recommendedName>
</protein>
<dbReference type="InterPro" id="IPR005467">
    <property type="entry name" value="His_kinase_dom"/>
</dbReference>
<evidence type="ECO:0000256" key="3">
    <source>
        <dbReference type="ARBA" id="ARBA00022553"/>
    </source>
</evidence>
<dbReference type="InterPro" id="IPR036890">
    <property type="entry name" value="HATPase_C_sf"/>
</dbReference>
<name>A0A2H9VMX0_9SPHI</name>
<evidence type="ECO:0000256" key="4">
    <source>
        <dbReference type="ARBA" id="ARBA00022679"/>
    </source>
</evidence>
<dbReference type="InterPro" id="IPR050736">
    <property type="entry name" value="Sensor_HK_Regulatory"/>
</dbReference>
<dbReference type="Gene3D" id="3.30.565.10">
    <property type="entry name" value="Histidine kinase-like ATPase, C-terminal domain"/>
    <property type="match status" value="1"/>
</dbReference>
<proteinExistence type="predicted"/>
<comment type="caution">
    <text evidence="9">The sequence shown here is derived from an EMBL/GenBank/DDBJ whole genome shotgun (WGS) entry which is preliminary data.</text>
</comment>
<keyword evidence="3" id="KW-0597">Phosphoprotein</keyword>
<dbReference type="SUPFAM" id="SSF55874">
    <property type="entry name" value="ATPase domain of HSP90 chaperone/DNA topoisomerase II/histidine kinase"/>
    <property type="match status" value="1"/>
</dbReference>
<keyword evidence="6" id="KW-0902">Two-component regulatory system</keyword>
<dbReference type="PROSITE" id="PS50109">
    <property type="entry name" value="HIS_KIN"/>
    <property type="match status" value="1"/>
</dbReference>
<dbReference type="InterPro" id="IPR003661">
    <property type="entry name" value="HisK_dim/P_dom"/>
</dbReference>
<evidence type="ECO:0000259" key="8">
    <source>
        <dbReference type="PROSITE" id="PS50109"/>
    </source>
</evidence>
<sequence length="405" mass="44689">MTAIVSISLENEMDLILAYKKSIRTAEMLGLTISTQTAFATAVSEVCREVIDKTFDGQLSIGVLTEGERYSLSARITFRKDDNFGKVNDGLDYARRLVPALEVSVANDWVTVMLKMPVPRSAKVDRAKISAVKLHFEVAEPVSAYEEVKQRNYELFKLNEERESALLAANYLNEQKDEFLSVASHELKTPLTILRSFAQLAIKTEGGNNAQLQLYLKKIETQSAKLNSLIQQLLDITKIDAGTADYQMEHVSINTFLTNAVDLVSMIIPNNNVSLQLGNDATVMLDRLRIEQVVNNIVGNAAKYSKSGSSITIRTKVKNGVVSVTVEDEGIGMSDETLHQVFKKFYRSEQVLKKYNGLGMGLYIASKIIADHKGSITVNSNEGIGSVFCFTLPVAEQADAFIAAV</sequence>
<dbReference type="CDD" id="cd00082">
    <property type="entry name" value="HisKA"/>
    <property type="match status" value="1"/>
</dbReference>